<dbReference type="AlphaFoldDB" id="B5YBA6"/>
<dbReference type="HOGENOM" id="CLU_3342953_0_0_0"/>
<sequence length="37" mass="4467">MRFWKKKFRISFGGESLLINLQGIKKEYISTVRLYES</sequence>
<proteinExistence type="predicted"/>
<gene>
    <name evidence="1" type="ordered locus">DICTH_1823</name>
</gene>
<dbReference type="STRING" id="309799.DICTH_1823"/>
<reference evidence="1 2" key="1">
    <citation type="journal article" date="2014" name="Genome Announc.">
        <title>Complete Genome Sequence of the Extreme Thermophile Dictyoglomus thermophilum H-6-12.</title>
        <authorList>
            <person name="Coil D.A."/>
            <person name="Badger J.H."/>
            <person name="Forberger H.C."/>
            <person name="Riggs F."/>
            <person name="Madupu R."/>
            <person name="Fedorova N."/>
            <person name="Ward N."/>
            <person name="Robb F.T."/>
            <person name="Eisen J.A."/>
        </authorList>
    </citation>
    <scope>NUCLEOTIDE SEQUENCE [LARGE SCALE GENOMIC DNA]</scope>
    <source>
        <strain evidence="2">ATCC 35947 / DSM 3960 / H-6-12</strain>
    </source>
</reference>
<dbReference type="Proteomes" id="UP000001733">
    <property type="component" value="Chromosome"/>
</dbReference>
<protein>
    <submittedName>
        <fullName evidence="1">Uncharacterized protein</fullName>
    </submittedName>
</protein>
<evidence type="ECO:0000313" key="1">
    <source>
        <dbReference type="EMBL" id="ACI18971.1"/>
    </source>
</evidence>
<name>B5YBA6_DICT6</name>
<accession>B5YBA6</accession>
<keyword evidence="2" id="KW-1185">Reference proteome</keyword>
<organism evidence="1 2">
    <name type="scientific">Dictyoglomus thermophilum (strain ATCC 35947 / DSM 3960 / H-6-12)</name>
    <dbReference type="NCBI Taxonomy" id="309799"/>
    <lineage>
        <taxon>Bacteria</taxon>
        <taxon>Pseudomonadati</taxon>
        <taxon>Dictyoglomota</taxon>
        <taxon>Dictyoglomia</taxon>
        <taxon>Dictyoglomales</taxon>
        <taxon>Dictyoglomaceae</taxon>
        <taxon>Dictyoglomus</taxon>
    </lineage>
</organism>
<dbReference type="PaxDb" id="309799-DICTH_1823"/>
<dbReference type="KEGG" id="dth:DICTH_1823"/>
<evidence type="ECO:0000313" key="2">
    <source>
        <dbReference type="Proteomes" id="UP000001733"/>
    </source>
</evidence>
<dbReference type="EMBL" id="CP001146">
    <property type="protein sequence ID" value="ACI18971.1"/>
    <property type="molecule type" value="Genomic_DNA"/>
</dbReference>